<evidence type="ECO:0000256" key="3">
    <source>
        <dbReference type="ARBA" id="ARBA00012744"/>
    </source>
</evidence>
<dbReference type="InterPro" id="IPR001764">
    <property type="entry name" value="Glyco_hydro_3_N"/>
</dbReference>
<comment type="catalytic activity">
    <reaction evidence="1">
        <text>Hydrolysis of terminal, non-reducing beta-D-glucosyl residues with release of beta-D-glucose.</text>
        <dbReference type="EC" id="3.2.1.21"/>
    </reaction>
</comment>
<dbReference type="Proteomes" id="UP000593892">
    <property type="component" value="Chromosome"/>
</dbReference>
<dbReference type="SUPFAM" id="SSF52279">
    <property type="entry name" value="Beta-D-glucan exohydrolase, C-terminal domain"/>
    <property type="match status" value="1"/>
</dbReference>
<sequence>MTRNSRLLLSALAPAILYLTTQAATPPKLGSRKAPLLTKDGLQFRDLNKNGTLEPYEDWRLPIEKRVADLVARMTPEEKAGLMIHSSLSGFTGPNGEVLGVPSTPGRGGPPRGTASNANRAFLGRANQNNVEPMGSANPNQLVVERNVRYILVRPNAGEPPEITAKFHNGLQELAEAGRLGIPIVFSTDPRHGTARPGAGKPVLSQWPDQLGLAAARDLELTRQFGQIAARELRAIGIQCLLGPMADTTTEPRWNRISGTFGEDANLNATLIKAIIEGFQGKQLGPESVMTVTKHFPGDGPVKDGYDGHNNYGKWTIYPGNQFDLHLIPFSAALEAGTGGMMGGYFIPVGKDTVAINFSKLMINGLLREKMGYQGLVVTDWLRNMPWGVEKLSEKDRQKMMVLAGVDQIGGDNDPSVILASVKDGGIPMTVLDTAARRILRPIFQLGLFENPYVDPDQAKTSVASEAYLAKGYEAQIRSTVLLKNAADILPAVSGKRIYVEGIAPEVAARYGTVVDDPKSADLAILRVATPATNYPYGGAFAMGFARGNSAPTPPPPVATYGITLAYGNAANWTVLEGIRKVAASGTPTVVIVNMDKPAILTEFIDSVAGALAAFGASDAAALDIVFGKAKPTGKLPFDMPSDMPSVMSQAADVPFDMDDPLFKFGFGLTYNR</sequence>
<feature type="domain" description="Glycoside hydrolase family 3 N-terminal" evidence="8">
    <location>
        <begin position="141"/>
        <end position="441"/>
    </location>
</feature>
<evidence type="ECO:0000256" key="2">
    <source>
        <dbReference type="ARBA" id="ARBA00005336"/>
    </source>
</evidence>
<evidence type="ECO:0000313" key="11">
    <source>
        <dbReference type="Proteomes" id="UP000593892"/>
    </source>
</evidence>
<evidence type="ECO:0000259" key="8">
    <source>
        <dbReference type="Pfam" id="PF00933"/>
    </source>
</evidence>
<dbReference type="InterPro" id="IPR017853">
    <property type="entry name" value="GH"/>
</dbReference>
<keyword evidence="6" id="KW-0326">Glycosidase</keyword>
<dbReference type="InterPro" id="IPR002772">
    <property type="entry name" value="Glyco_hydro_3_C"/>
</dbReference>
<dbReference type="Pfam" id="PF00933">
    <property type="entry name" value="Glyco_hydro_3"/>
    <property type="match status" value="1"/>
</dbReference>
<evidence type="ECO:0000256" key="6">
    <source>
        <dbReference type="ARBA" id="ARBA00023295"/>
    </source>
</evidence>
<evidence type="ECO:0000256" key="5">
    <source>
        <dbReference type="ARBA" id="ARBA00022801"/>
    </source>
</evidence>
<keyword evidence="11" id="KW-1185">Reference proteome</keyword>
<feature type="chain" id="PRO_5033001769" description="beta-glucosidase" evidence="7">
    <location>
        <begin position="24"/>
        <end position="673"/>
    </location>
</feature>
<dbReference type="EC" id="3.2.1.21" evidence="3"/>
<dbReference type="PANTHER" id="PTHR30620">
    <property type="entry name" value="PERIPLASMIC BETA-GLUCOSIDASE-RELATED"/>
    <property type="match status" value="1"/>
</dbReference>
<dbReference type="InterPro" id="IPR051915">
    <property type="entry name" value="Cellulose_Degrad_GH3"/>
</dbReference>
<dbReference type="SUPFAM" id="SSF51445">
    <property type="entry name" value="(Trans)glycosidases"/>
    <property type="match status" value="1"/>
</dbReference>
<feature type="domain" description="Glycoside hydrolase family 3 C-terminal" evidence="9">
    <location>
        <begin position="578"/>
        <end position="671"/>
    </location>
</feature>
<dbReference type="RefSeq" id="WP_194446572.1">
    <property type="nucleotide sequence ID" value="NZ_CP063849.1"/>
</dbReference>
<keyword evidence="5 10" id="KW-0378">Hydrolase</keyword>
<dbReference type="InterPro" id="IPR036881">
    <property type="entry name" value="Glyco_hydro_3_C_sf"/>
</dbReference>
<reference evidence="10 11" key="1">
    <citation type="submission" date="2020-10" db="EMBL/GenBank/DDBJ databases">
        <title>Complete genome sequence of Paludibaculum fermentans P105T, a facultatively anaerobic acidobacterium capable of dissimilatory Fe(III) reduction.</title>
        <authorList>
            <person name="Dedysh S.N."/>
            <person name="Beletsky A.V."/>
            <person name="Kulichevskaya I.S."/>
            <person name="Mardanov A.V."/>
            <person name="Ravin N.V."/>
        </authorList>
    </citation>
    <scope>NUCLEOTIDE SEQUENCE [LARGE SCALE GENOMIC DNA]</scope>
    <source>
        <strain evidence="10 11">P105</strain>
    </source>
</reference>
<dbReference type="GO" id="GO:0009251">
    <property type="term" value="P:glucan catabolic process"/>
    <property type="evidence" value="ECO:0007669"/>
    <property type="project" value="TreeGrafter"/>
</dbReference>
<evidence type="ECO:0000259" key="9">
    <source>
        <dbReference type="Pfam" id="PF01915"/>
    </source>
</evidence>
<dbReference type="KEGG" id="pfer:IRI77_18745"/>
<accession>A0A7S7NJT4</accession>
<evidence type="ECO:0000256" key="1">
    <source>
        <dbReference type="ARBA" id="ARBA00000448"/>
    </source>
</evidence>
<name>A0A7S7NJT4_PALFE</name>
<comment type="similarity">
    <text evidence="2">Belongs to the glycosyl hydrolase 3 family.</text>
</comment>
<dbReference type="PANTHER" id="PTHR30620:SF16">
    <property type="entry name" value="LYSOSOMAL BETA GLUCOSIDASE"/>
    <property type="match status" value="1"/>
</dbReference>
<dbReference type="EMBL" id="CP063849">
    <property type="protein sequence ID" value="QOY84902.1"/>
    <property type="molecule type" value="Genomic_DNA"/>
</dbReference>
<proteinExistence type="inferred from homology"/>
<evidence type="ECO:0000256" key="7">
    <source>
        <dbReference type="SAM" id="SignalP"/>
    </source>
</evidence>
<evidence type="ECO:0000313" key="10">
    <source>
        <dbReference type="EMBL" id="QOY84902.1"/>
    </source>
</evidence>
<gene>
    <name evidence="10" type="ORF">IRI77_18745</name>
</gene>
<evidence type="ECO:0000256" key="4">
    <source>
        <dbReference type="ARBA" id="ARBA00022729"/>
    </source>
</evidence>
<dbReference type="InterPro" id="IPR036962">
    <property type="entry name" value="Glyco_hydro_3_N_sf"/>
</dbReference>
<organism evidence="10 11">
    <name type="scientific">Paludibaculum fermentans</name>
    <dbReference type="NCBI Taxonomy" id="1473598"/>
    <lineage>
        <taxon>Bacteria</taxon>
        <taxon>Pseudomonadati</taxon>
        <taxon>Acidobacteriota</taxon>
        <taxon>Terriglobia</taxon>
        <taxon>Bryobacterales</taxon>
        <taxon>Bryobacteraceae</taxon>
        <taxon>Paludibaculum</taxon>
    </lineage>
</organism>
<dbReference type="PRINTS" id="PR00133">
    <property type="entry name" value="GLHYDRLASE3"/>
</dbReference>
<protein>
    <recommendedName>
        <fullName evidence="3">beta-glucosidase</fullName>
        <ecNumber evidence="3">3.2.1.21</ecNumber>
    </recommendedName>
</protein>
<keyword evidence="4 7" id="KW-0732">Signal</keyword>
<dbReference type="GO" id="GO:0008422">
    <property type="term" value="F:beta-glucosidase activity"/>
    <property type="evidence" value="ECO:0007669"/>
    <property type="project" value="UniProtKB-EC"/>
</dbReference>
<feature type="signal peptide" evidence="7">
    <location>
        <begin position="1"/>
        <end position="23"/>
    </location>
</feature>
<dbReference type="Gene3D" id="3.20.20.300">
    <property type="entry name" value="Glycoside hydrolase, family 3, N-terminal domain"/>
    <property type="match status" value="1"/>
</dbReference>
<dbReference type="Pfam" id="PF01915">
    <property type="entry name" value="Glyco_hydro_3_C"/>
    <property type="match status" value="1"/>
</dbReference>
<dbReference type="Gene3D" id="3.40.50.1700">
    <property type="entry name" value="Glycoside hydrolase family 3 C-terminal domain"/>
    <property type="match status" value="1"/>
</dbReference>
<dbReference type="AlphaFoldDB" id="A0A7S7NJT4"/>